<keyword evidence="8" id="KW-0325">Glycoprotein</keyword>
<dbReference type="GO" id="GO:0005615">
    <property type="term" value="C:extracellular space"/>
    <property type="evidence" value="ECO:0007669"/>
    <property type="project" value="TreeGrafter"/>
</dbReference>
<dbReference type="AlphaFoldDB" id="A0A8B9ETF4"/>
<feature type="compositionally biased region" description="Basic and acidic residues" evidence="12">
    <location>
        <begin position="484"/>
        <end position="507"/>
    </location>
</feature>
<evidence type="ECO:0000256" key="11">
    <source>
        <dbReference type="ARBA" id="ARBA00044763"/>
    </source>
</evidence>
<evidence type="ECO:0000256" key="3">
    <source>
        <dbReference type="ARBA" id="ARBA00022525"/>
    </source>
</evidence>
<evidence type="ECO:0000256" key="4">
    <source>
        <dbReference type="ARBA" id="ARBA00022553"/>
    </source>
</evidence>
<dbReference type="Proteomes" id="UP000694521">
    <property type="component" value="Unplaced"/>
</dbReference>
<feature type="compositionally biased region" description="Basic and acidic residues" evidence="12">
    <location>
        <begin position="316"/>
        <end position="335"/>
    </location>
</feature>
<accession>A0A8B9ETF4</accession>
<reference evidence="13" key="1">
    <citation type="submission" date="2025-08" db="UniProtKB">
        <authorList>
            <consortium name="Ensembl"/>
        </authorList>
    </citation>
    <scope>IDENTIFICATION</scope>
</reference>
<evidence type="ECO:0000256" key="7">
    <source>
        <dbReference type="ARBA" id="ARBA00022974"/>
    </source>
</evidence>
<evidence type="ECO:0000256" key="10">
    <source>
        <dbReference type="ARBA" id="ARBA00042410"/>
    </source>
</evidence>
<evidence type="ECO:0000256" key="8">
    <source>
        <dbReference type="ARBA" id="ARBA00023180"/>
    </source>
</evidence>
<dbReference type="PANTHER" id="PTHR10583">
    <property type="entry name" value="CHROMOGRANIN"/>
    <property type="match status" value="1"/>
</dbReference>
<feature type="region of interest" description="Disordered" evidence="12">
    <location>
        <begin position="48"/>
        <end position="70"/>
    </location>
</feature>
<keyword evidence="14" id="KW-1185">Reference proteome</keyword>
<protein>
    <recommendedName>
        <fullName evidence="9">Secretogranin-1</fullName>
    </recommendedName>
    <alternativeName>
        <fullName evidence="10">Chromogranin-B</fullName>
    </alternativeName>
</protein>
<reference evidence="13" key="2">
    <citation type="submission" date="2025-09" db="UniProtKB">
        <authorList>
            <consortium name="Ensembl"/>
        </authorList>
    </citation>
    <scope>IDENTIFICATION</scope>
</reference>
<dbReference type="PRINTS" id="PR00659">
    <property type="entry name" value="CHROMOGRANIN"/>
</dbReference>
<comment type="similarity">
    <text evidence="2">Belongs to the chromogranin/secretogranin protein family.</text>
</comment>
<dbReference type="PANTHER" id="PTHR10583:SF4">
    <property type="entry name" value="SECRETOGRANIN-1"/>
    <property type="match status" value="1"/>
</dbReference>
<feature type="region of interest" description="Disordered" evidence="12">
    <location>
        <begin position="146"/>
        <end position="605"/>
    </location>
</feature>
<keyword evidence="7" id="KW-0654">Proteoglycan</keyword>
<dbReference type="Ensembl" id="ENSACDT00005029960.1">
    <property type="protein sequence ID" value="ENSACDP00005025114.1"/>
    <property type="gene ID" value="ENSACDG00005018176.1"/>
</dbReference>
<feature type="compositionally biased region" description="Basic and acidic residues" evidence="12">
    <location>
        <begin position="401"/>
        <end position="429"/>
    </location>
</feature>
<dbReference type="InterPro" id="IPR001819">
    <property type="entry name" value="Chromogranin_AB"/>
</dbReference>
<organism evidence="13 14">
    <name type="scientific">Anser cygnoides</name>
    <name type="common">Swan goose</name>
    <dbReference type="NCBI Taxonomy" id="8845"/>
    <lineage>
        <taxon>Eukaryota</taxon>
        <taxon>Metazoa</taxon>
        <taxon>Chordata</taxon>
        <taxon>Craniata</taxon>
        <taxon>Vertebrata</taxon>
        <taxon>Euteleostomi</taxon>
        <taxon>Archelosauria</taxon>
        <taxon>Archosauria</taxon>
        <taxon>Dinosauria</taxon>
        <taxon>Saurischia</taxon>
        <taxon>Theropoda</taxon>
        <taxon>Coelurosauria</taxon>
        <taxon>Aves</taxon>
        <taxon>Neognathae</taxon>
        <taxon>Galloanserae</taxon>
        <taxon>Anseriformes</taxon>
        <taxon>Anatidae</taxon>
        <taxon>Anserinae</taxon>
        <taxon>Anser</taxon>
    </lineage>
</organism>
<dbReference type="GO" id="GO:0030141">
    <property type="term" value="C:secretory granule"/>
    <property type="evidence" value="ECO:0007669"/>
    <property type="project" value="InterPro"/>
</dbReference>
<evidence type="ECO:0000256" key="1">
    <source>
        <dbReference type="ARBA" id="ARBA00004613"/>
    </source>
</evidence>
<feature type="compositionally biased region" description="Basic and acidic residues" evidence="12">
    <location>
        <begin position="583"/>
        <end position="605"/>
    </location>
</feature>
<evidence type="ECO:0000256" key="12">
    <source>
        <dbReference type="SAM" id="MobiDB-lite"/>
    </source>
</evidence>
<feature type="compositionally biased region" description="Basic and acidic residues" evidence="12">
    <location>
        <begin position="450"/>
        <end position="477"/>
    </location>
</feature>
<feature type="compositionally biased region" description="Basic residues" evidence="12">
    <location>
        <begin position="54"/>
        <end position="70"/>
    </location>
</feature>
<keyword evidence="3" id="KW-0964">Secreted</keyword>
<sequence>MLRAVISPVKLLRNTACHSPARRRKHGDHFPVILRFWVRSAQREQRLGWQGPKPCRKKNKKKRMPQHPKRLRSGLDMEMQRCRGGVGGRWLHLLPTLLPVGVSAVPVEKDHMEEMVTRCIVEVLSNALSKLNAPPINPECKEILKKSGKNDRERSEEKQLEARHLKDPAEMEKHLAGSVEKEQSQVEDDSRKHMKGSDEGKMVPEEGKSKEEEEGHHIPVNEERLHTEEKKHYQEIRREEENSYHSEEESKESKHHDGEVDRAVLNKKSNSAGTGTEEFPEGNDQRPVGHWHSEEGMQSPYKRIQEGEEGEAEEERNEKYHHESKVRDFARQQEHEESDESEEAEEEKQPYKPKHSHGKHRMDDSSEEKRGHGGEKEELTEESNAEETHLWDRRNHRQKHHREESEQQREEKSGYRGRHGSEEAEEKRHAGQGSAEYRERWQQSEESSEEESKRHHHGEESDEKWREEKRHHDGSHEARRHHSEGRTYRGGESEEELDRYHSGGNKERQHRAGGRYRLWDNEDEEIQKAYAQEHRGQARTHYSTEDSVEQQRYPGNSEEEEEEEVEKKHYSSDQTENEEENMEEGRYGEGEEYRSHLPAENDKRTAASYSSLYPLLWWKSRHFEKRNSAGERLLESKEESRPTLNEKNLFPDYTDYDWWEKKQLLSALNHGRSEKRNLGKMNRYDIKRQYNKMDQLAQLLNYRKKSAEFPELYSSGEDMKKRHIVRNDKGALSQRPLTEEEEKELENLAAMDLEMQKIAETLNDNRRG</sequence>
<comment type="subunit">
    <text evidence="11">Interacts with ITPR1 in the secretory granules.</text>
</comment>
<feature type="compositionally biased region" description="Acidic residues" evidence="12">
    <location>
        <begin position="336"/>
        <end position="346"/>
    </location>
</feature>
<feature type="compositionally biased region" description="Basic and acidic residues" evidence="12">
    <location>
        <begin position="146"/>
        <end position="264"/>
    </location>
</feature>
<feature type="compositionally biased region" description="Basic and acidic residues" evidence="12">
    <location>
        <begin position="361"/>
        <end position="377"/>
    </location>
</feature>
<gene>
    <name evidence="13" type="primary">SHLD1</name>
</gene>
<feature type="compositionally biased region" description="Basic residues" evidence="12">
    <location>
        <begin position="351"/>
        <end position="360"/>
    </location>
</feature>
<dbReference type="Pfam" id="PF01271">
    <property type="entry name" value="Granin"/>
    <property type="match status" value="1"/>
</dbReference>
<evidence type="ECO:0000256" key="9">
    <source>
        <dbReference type="ARBA" id="ARBA00039221"/>
    </source>
</evidence>
<evidence type="ECO:0000313" key="13">
    <source>
        <dbReference type="Ensembl" id="ENSACDP00005025114.1"/>
    </source>
</evidence>
<evidence type="ECO:0000256" key="2">
    <source>
        <dbReference type="ARBA" id="ARBA00005723"/>
    </source>
</evidence>
<evidence type="ECO:0000256" key="6">
    <source>
        <dbReference type="ARBA" id="ARBA00022685"/>
    </source>
</evidence>
<keyword evidence="6" id="KW-0165">Cleavage on pair of basic residues</keyword>
<keyword evidence="5" id="KW-0765">Sulfation</keyword>
<comment type="subcellular location">
    <subcellularLocation>
        <location evidence="1">Secreted</location>
    </subcellularLocation>
</comment>
<keyword evidence="4" id="KW-0597">Phosphoprotein</keyword>
<name>A0A8B9ETF4_ANSCY</name>
<dbReference type="InterPro" id="IPR001990">
    <property type="entry name" value="Granin"/>
</dbReference>
<evidence type="ECO:0000313" key="14">
    <source>
        <dbReference type="Proteomes" id="UP000694521"/>
    </source>
</evidence>
<evidence type="ECO:0000256" key="5">
    <source>
        <dbReference type="ARBA" id="ARBA00022641"/>
    </source>
</evidence>
<feature type="region of interest" description="Disordered" evidence="12">
    <location>
        <begin position="724"/>
        <end position="743"/>
    </location>
</feature>
<proteinExistence type="inferred from homology"/>